<dbReference type="OrthoDB" id="10263345at2759"/>
<dbReference type="InterPro" id="IPR040047">
    <property type="entry name" value="VPS50"/>
</dbReference>
<evidence type="ECO:0000259" key="5">
    <source>
        <dbReference type="Pfam" id="PF10474"/>
    </source>
</evidence>
<evidence type="ECO:0000256" key="2">
    <source>
        <dbReference type="ARBA" id="ARBA00022927"/>
    </source>
</evidence>
<dbReference type="GO" id="GO:0032456">
    <property type="term" value="P:endocytic recycling"/>
    <property type="evidence" value="ECO:0007669"/>
    <property type="project" value="InterPro"/>
</dbReference>
<gene>
    <name evidence="7" type="ORF">C0Q70_04990</name>
</gene>
<name>A0A2T7PJZ6_POMCA</name>
<dbReference type="InterPro" id="IPR019514">
    <property type="entry name" value="Syndetin_C"/>
</dbReference>
<dbReference type="Pfam" id="PF10475">
    <property type="entry name" value="Vps54_N"/>
    <property type="match status" value="1"/>
</dbReference>
<dbReference type="PANTHER" id="PTHR13258">
    <property type="entry name" value="SYNDETIN"/>
    <property type="match status" value="1"/>
</dbReference>
<evidence type="ECO:0000256" key="1">
    <source>
        <dbReference type="ARBA" id="ARBA00022448"/>
    </source>
</evidence>
<dbReference type="Proteomes" id="UP000245119">
    <property type="component" value="Linkage Group LG3"/>
</dbReference>
<evidence type="ECO:0000313" key="8">
    <source>
        <dbReference type="Proteomes" id="UP000245119"/>
    </source>
</evidence>
<dbReference type="GO" id="GO:0000149">
    <property type="term" value="F:SNARE binding"/>
    <property type="evidence" value="ECO:0007669"/>
    <property type="project" value="TreeGrafter"/>
</dbReference>
<dbReference type="GO" id="GO:0042147">
    <property type="term" value="P:retrograde transport, endosome to Golgi"/>
    <property type="evidence" value="ECO:0007669"/>
    <property type="project" value="InterPro"/>
</dbReference>
<feature type="domain" description="Syndetin C-terminal" evidence="5">
    <location>
        <begin position="726"/>
        <end position="853"/>
    </location>
</feature>
<keyword evidence="3" id="KW-0175">Coiled coil</keyword>
<keyword evidence="2" id="KW-0653">Protein transport</keyword>
<sequence>MDLKQKLKLLIGKQESPQSPQEEKIHANVTDYLSGTPTVNKLKFERPSNPQEEQDIIDTIDPAYYKDETFDTSLFELEKLPEEVDLDKVTDDRTKLGRQLNVVSKRISELILQNHAAYAVELERVMELQRTLQAASGICVRGRRQLGHARQSFTIASLGLLANYRKRQQLLGLLKSLRTIKTLQRTDLRLRELMEEEDYSGAIQLCLECQKAASTFRHYKCISELSSKLQDTLEMIEEQLDVALSKTCSGFDVNHYEKVQNAYKLLGKTQTAMDQLHMHFASAIHNTAFTIVLGYVELCVGSAGSNFQKRQYQDLCKHVTIESFTPCLLDLCKALWGVMRSYYQTMEWHETHDQDLVQLSATEDDGAAVEATFNRRYVMQKLEYGRGRIWQDVQQKVKTYVLAVDLAHFKLEQFIHVLDLINRMIKIGEEFCGSKSEGLQDSLKQQSLNYFKNHHRARLEELKMFLENEAWELCPVKSNFNILQLMEYRFMQNIKAKDQHSVMTKTISDSSAKVSPQLASKEEEEEDVEEVLFNCLARDSNPFDCQQEDEENEDVFSGTGDLEKEYKDSDSDSDIPDELKKDYIDELTGETHSYKGSSRQRSSSRSKQHRQGPIITNTTLNVLRVVGKYLQMISVLHPIAFDVITCMSQLFEYYLYTAISFCLFFKILAEDRTVNNRLSITLKRIHDNLIADPGTTGLSVEGDIMRVRVPAAIMLSVVDLNSPAHLFGLAERTVAVESLYVKALLCSLLYVKSFFMVFPTVRMATELRKPVYRPVAARAISYDHVLQQMNNVRWDIREIMSQHNSYVDTLLKSLTELCVKLREVDRRVPLPSQALDIMWEHCLRLGNRTIVEGPIPERELVEAYIKAYYLPESQLEAWVLEHKEYSNRQLLALIGSVDHLSRKSRQRLIALIEDADKTKR</sequence>
<dbReference type="EMBL" id="PZQS01000003">
    <property type="protein sequence ID" value="PVD33730.1"/>
    <property type="molecule type" value="Genomic_DNA"/>
</dbReference>
<evidence type="ECO:0000259" key="6">
    <source>
        <dbReference type="Pfam" id="PF10475"/>
    </source>
</evidence>
<proteinExistence type="predicted"/>
<dbReference type="GO" id="GO:0005829">
    <property type="term" value="C:cytosol"/>
    <property type="evidence" value="ECO:0007669"/>
    <property type="project" value="GOC"/>
</dbReference>
<reference evidence="7 8" key="1">
    <citation type="submission" date="2018-04" db="EMBL/GenBank/DDBJ databases">
        <title>The genome of golden apple snail Pomacea canaliculata provides insight into stress tolerance and invasive adaptation.</title>
        <authorList>
            <person name="Liu C."/>
            <person name="Liu B."/>
            <person name="Ren Y."/>
            <person name="Zhang Y."/>
            <person name="Wang H."/>
            <person name="Li S."/>
            <person name="Jiang F."/>
            <person name="Yin L."/>
            <person name="Zhang G."/>
            <person name="Qian W."/>
            <person name="Fan W."/>
        </authorList>
    </citation>
    <scope>NUCLEOTIDE SEQUENCE [LARGE SCALE GENOMIC DNA]</scope>
    <source>
        <strain evidence="7">SZHN2017</strain>
        <tissue evidence="7">Muscle</tissue>
    </source>
</reference>
<dbReference type="GO" id="GO:1990745">
    <property type="term" value="C:EARP complex"/>
    <property type="evidence" value="ECO:0007669"/>
    <property type="project" value="InterPro"/>
</dbReference>
<keyword evidence="1" id="KW-0813">Transport</keyword>
<keyword evidence="8" id="KW-1185">Reference proteome</keyword>
<feature type="domain" description="Syndetin C-terminal" evidence="5">
    <location>
        <begin position="854"/>
        <end position="913"/>
    </location>
</feature>
<evidence type="ECO:0000256" key="3">
    <source>
        <dbReference type="ARBA" id="ARBA00023054"/>
    </source>
</evidence>
<dbReference type="STRING" id="400727.A0A2T7PJZ6"/>
<evidence type="ECO:0000256" key="4">
    <source>
        <dbReference type="SAM" id="MobiDB-lite"/>
    </source>
</evidence>
<feature type="region of interest" description="Disordered" evidence="4">
    <location>
        <begin position="542"/>
        <end position="578"/>
    </location>
</feature>
<dbReference type="PANTHER" id="PTHR13258:SF0">
    <property type="entry name" value="SYNDETIN"/>
    <property type="match status" value="1"/>
</dbReference>
<accession>A0A2T7PJZ6</accession>
<dbReference type="Pfam" id="PF10474">
    <property type="entry name" value="Syndetin_C"/>
    <property type="match status" value="2"/>
</dbReference>
<feature type="region of interest" description="Disordered" evidence="4">
    <location>
        <begin position="590"/>
        <end position="611"/>
    </location>
</feature>
<feature type="compositionally biased region" description="Basic and acidic residues" evidence="4">
    <location>
        <begin position="561"/>
        <end position="570"/>
    </location>
</feature>
<dbReference type="InterPro" id="IPR019515">
    <property type="entry name" value="VPS54_N"/>
</dbReference>
<feature type="compositionally biased region" description="Polar residues" evidence="4">
    <location>
        <begin position="506"/>
        <end position="518"/>
    </location>
</feature>
<comment type="caution">
    <text evidence="7">The sequence shown here is derived from an EMBL/GenBank/DDBJ whole genome shotgun (WGS) entry which is preliminary data.</text>
</comment>
<dbReference type="AlphaFoldDB" id="A0A2T7PJZ6"/>
<evidence type="ECO:0000313" key="7">
    <source>
        <dbReference type="EMBL" id="PVD33730.1"/>
    </source>
</evidence>
<dbReference type="GO" id="GO:0015031">
    <property type="term" value="P:protein transport"/>
    <property type="evidence" value="ECO:0007669"/>
    <property type="project" value="UniProtKB-KW"/>
</dbReference>
<feature type="domain" description="Vacuolar protein sorting-associated protein 54 N-terminal" evidence="6">
    <location>
        <begin position="57"/>
        <end position="348"/>
    </location>
</feature>
<feature type="region of interest" description="Disordered" evidence="4">
    <location>
        <begin position="506"/>
        <end position="525"/>
    </location>
</feature>
<organism evidence="7 8">
    <name type="scientific">Pomacea canaliculata</name>
    <name type="common">Golden apple snail</name>
    <dbReference type="NCBI Taxonomy" id="400727"/>
    <lineage>
        <taxon>Eukaryota</taxon>
        <taxon>Metazoa</taxon>
        <taxon>Spiralia</taxon>
        <taxon>Lophotrochozoa</taxon>
        <taxon>Mollusca</taxon>
        <taxon>Gastropoda</taxon>
        <taxon>Caenogastropoda</taxon>
        <taxon>Architaenioglossa</taxon>
        <taxon>Ampullarioidea</taxon>
        <taxon>Ampullariidae</taxon>
        <taxon>Pomacea</taxon>
    </lineage>
</organism>
<protein>
    <submittedName>
        <fullName evidence="7">Uncharacterized protein</fullName>
    </submittedName>
</protein>